<evidence type="ECO:0000256" key="1">
    <source>
        <dbReference type="ARBA" id="ARBA00007664"/>
    </source>
</evidence>
<evidence type="ECO:0000256" key="3">
    <source>
        <dbReference type="SAM" id="MobiDB-lite"/>
    </source>
</evidence>
<accession>A0A7S1WCX6</accession>
<dbReference type="GO" id="GO:0006508">
    <property type="term" value="P:proteolysis"/>
    <property type="evidence" value="ECO:0007669"/>
    <property type="project" value="InterPro"/>
</dbReference>
<dbReference type="CDD" id="cd00190">
    <property type="entry name" value="Tryp_SPc"/>
    <property type="match status" value="1"/>
</dbReference>
<gene>
    <name evidence="5" type="ORF">ACAT0790_LOCUS38286</name>
</gene>
<keyword evidence="2" id="KW-1015">Disulfide bond</keyword>
<evidence type="ECO:0000313" key="5">
    <source>
        <dbReference type="EMBL" id="CAD9161521.1"/>
    </source>
</evidence>
<feature type="domain" description="Peptidase S1" evidence="4">
    <location>
        <begin position="92"/>
        <end position="330"/>
    </location>
</feature>
<dbReference type="GO" id="GO:0004252">
    <property type="term" value="F:serine-type endopeptidase activity"/>
    <property type="evidence" value="ECO:0007669"/>
    <property type="project" value="InterPro"/>
</dbReference>
<dbReference type="PRINTS" id="PR00722">
    <property type="entry name" value="CHYMOTRYPSIN"/>
</dbReference>
<name>A0A7S1WCX6_ALECA</name>
<dbReference type="InterPro" id="IPR018114">
    <property type="entry name" value="TRYPSIN_HIS"/>
</dbReference>
<dbReference type="InterPro" id="IPR001314">
    <property type="entry name" value="Peptidase_S1A"/>
</dbReference>
<dbReference type="SUPFAM" id="SSF50494">
    <property type="entry name" value="Trypsin-like serine proteases"/>
    <property type="match status" value="1"/>
</dbReference>
<dbReference type="PROSITE" id="PS00134">
    <property type="entry name" value="TRYPSIN_HIS"/>
    <property type="match status" value="1"/>
</dbReference>
<protein>
    <recommendedName>
        <fullName evidence="4">Peptidase S1 domain-containing protein</fullName>
    </recommendedName>
</protein>
<feature type="region of interest" description="Disordered" evidence="3">
    <location>
        <begin position="64"/>
        <end position="88"/>
    </location>
</feature>
<evidence type="ECO:0000256" key="2">
    <source>
        <dbReference type="ARBA" id="ARBA00023157"/>
    </source>
</evidence>
<proteinExistence type="inferred from homology"/>
<evidence type="ECO:0000259" key="4">
    <source>
        <dbReference type="PROSITE" id="PS50240"/>
    </source>
</evidence>
<sequence>MAQVQPARACLVRAGAARSDTEPGSLRDRALPFSRSSPTMLRICLALALALAADCLRQAGPVGEKRPAKKAFGPTQRRCRNRKEKSNHSNAVIGGTVVEDPNEFPFLAWLGDNDGTPYAQYCGGSLISDRIVLTAGHCLYDEDASNAKLWVRFQLTDFAVMPGVTRNIVNWVRHPDYDRVELLNDVTLLLLNESVKISPVKLSDGSRAFEQIGPKTLAGWGSTDEECNQYDTLLRKSVIPQGSPGPVCRSPGSKAVSASDDYDPSSQLCAGDYAGDSHYPGCGDSGGPLLADDGTSWQQVGLVSWSFGFPYPDVFTRVSHFRDWIAESSAELLKAGENPAIAEFGPRRA</sequence>
<dbReference type="InterPro" id="IPR001254">
    <property type="entry name" value="Trypsin_dom"/>
</dbReference>
<dbReference type="Pfam" id="PF00089">
    <property type="entry name" value="Trypsin"/>
    <property type="match status" value="1"/>
</dbReference>
<dbReference type="InterPro" id="IPR043504">
    <property type="entry name" value="Peptidase_S1_PA_chymotrypsin"/>
</dbReference>
<dbReference type="InterPro" id="IPR050430">
    <property type="entry name" value="Peptidase_S1"/>
</dbReference>
<dbReference type="Gene3D" id="2.40.10.10">
    <property type="entry name" value="Trypsin-like serine proteases"/>
    <property type="match status" value="1"/>
</dbReference>
<dbReference type="PANTHER" id="PTHR24276:SF98">
    <property type="entry name" value="FI18310P1-RELATED"/>
    <property type="match status" value="1"/>
</dbReference>
<dbReference type="PROSITE" id="PS50240">
    <property type="entry name" value="TRYPSIN_DOM"/>
    <property type="match status" value="1"/>
</dbReference>
<dbReference type="AlphaFoldDB" id="A0A7S1WCX6"/>
<dbReference type="InterPro" id="IPR009003">
    <property type="entry name" value="Peptidase_S1_PA"/>
</dbReference>
<dbReference type="EMBL" id="HBGE01063937">
    <property type="protein sequence ID" value="CAD9161521.1"/>
    <property type="molecule type" value="Transcribed_RNA"/>
</dbReference>
<reference evidence="5" key="1">
    <citation type="submission" date="2021-01" db="EMBL/GenBank/DDBJ databases">
        <authorList>
            <person name="Corre E."/>
            <person name="Pelletier E."/>
            <person name="Niang G."/>
            <person name="Scheremetjew M."/>
            <person name="Finn R."/>
            <person name="Kale V."/>
            <person name="Holt S."/>
            <person name="Cochrane G."/>
            <person name="Meng A."/>
            <person name="Brown T."/>
            <person name="Cohen L."/>
        </authorList>
    </citation>
    <scope>NUCLEOTIDE SEQUENCE</scope>
    <source>
        <strain evidence="5">OF101</strain>
    </source>
</reference>
<comment type="similarity">
    <text evidence="1">Belongs to the peptidase S1 family.</text>
</comment>
<dbReference type="SMART" id="SM00020">
    <property type="entry name" value="Tryp_SPc"/>
    <property type="match status" value="1"/>
</dbReference>
<dbReference type="PANTHER" id="PTHR24276">
    <property type="entry name" value="POLYSERASE-RELATED"/>
    <property type="match status" value="1"/>
</dbReference>
<organism evidence="5">
    <name type="scientific">Alexandrium catenella</name>
    <name type="common">Red tide dinoflagellate</name>
    <name type="synonym">Gonyaulax catenella</name>
    <dbReference type="NCBI Taxonomy" id="2925"/>
    <lineage>
        <taxon>Eukaryota</taxon>
        <taxon>Sar</taxon>
        <taxon>Alveolata</taxon>
        <taxon>Dinophyceae</taxon>
        <taxon>Gonyaulacales</taxon>
        <taxon>Pyrocystaceae</taxon>
        <taxon>Alexandrium</taxon>
    </lineage>
</organism>